<dbReference type="Gene3D" id="3.90.950.20">
    <property type="entry name" value="CinA-like"/>
    <property type="match status" value="1"/>
</dbReference>
<dbReference type="Pfam" id="PF02464">
    <property type="entry name" value="CinA"/>
    <property type="match status" value="1"/>
</dbReference>
<dbReference type="EMBL" id="BBJM01000013">
    <property type="protein sequence ID" value="GAK47859.1"/>
    <property type="molecule type" value="Genomic_DNA"/>
</dbReference>
<sequence>MMDIPSLAQELAQRQLTLTSAESLTSGTFQSELAATPEAHDVYPGGFITYATSAKTKILGISPELIEAFGVVSEAVAVEMAWRAKSIVQTDLALGFTGVAGPGRLEGQPVGTVCIGCADHRGVVGHTYHFDGTPAEIMAQSCQAGVELLVARLGD</sequence>
<organism evidence="2 3">
    <name type="scientific">Secundilactobacillus oryzae JCM 18671</name>
    <dbReference type="NCBI Taxonomy" id="1291743"/>
    <lineage>
        <taxon>Bacteria</taxon>
        <taxon>Bacillati</taxon>
        <taxon>Bacillota</taxon>
        <taxon>Bacilli</taxon>
        <taxon>Lactobacillales</taxon>
        <taxon>Lactobacillaceae</taxon>
        <taxon>Secundilactobacillus</taxon>
    </lineage>
</organism>
<reference evidence="2" key="1">
    <citation type="journal article" date="2014" name="Genome Announc.">
        <title>Draft Genome Sequence of Lactobacillus oryzae Strain SG293T.</title>
        <authorList>
            <person name="Tanizawa Y."/>
            <person name="Fujisawa T."/>
            <person name="Mochizuki T."/>
            <person name="Kaminuma E."/>
            <person name="Nakamura Y."/>
            <person name="Tohno M."/>
        </authorList>
    </citation>
    <scope>NUCLEOTIDE SEQUENCE [LARGE SCALE GENOMIC DNA]</scope>
    <source>
        <strain evidence="2">SG293</strain>
    </source>
</reference>
<dbReference type="STRING" id="1291743.LOSG293_130480"/>
<name>A0A081BIJ1_9LACO</name>
<evidence type="ECO:0000313" key="3">
    <source>
        <dbReference type="Proteomes" id="UP000028700"/>
    </source>
</evidence>
<gene>
    <name evidence="2" type="ORF">LOSG293_130480</name>
</gene>
<dbReference type="SUPFAM" id="SSF142433">
    <property type="entry name" value="CinA-like"/>
    <property type="match status" value="1"/>
</dbReference>
<proteinExistence type="predicted"/>
<accession>A0A081BIJ1</accession>
<dbReference type="eggNOG" id="COG1546">
    <property type="taxonomic scope" value="Bacteria"/>
</dbReference>
<keyword evidence="3" id="KW-1185">Reference proteome</keyword>
<dbReference type="RefSeq" id="WP_235786813.1">
    <property type="nucleotide sequence ID" value="NZ_BBJM01000013.1"/>
</dbReference>
<dbReference type="AlphaFoldDB" id="A0A081BIJ1"/>
<comment type="caution">
    <text evidence="2">The sequence shown here is derived from an EMBL/GenBank/DDBJ whole genome shotgun (WGS) entry which is preliminary data.</text>
</comment>
<protein>
    <submittedName>
        <fullName evidence="2">Competence protein ComA</fullName>
    </submittedName>
</protein>
<evidence type="ECO:0000259" key="1">
    <source>
        <dbReference type="Pfam" id="PF02464"/>
    </source>
</evidence>
<feature type="domain" description="CinA C-terminal" evidence="1">
    <location>
        <begin position="7"/>
        <end position="151"/>
    </location>
</feature>
<dbReference type="InterPro" id="IPR036653">
    <property type="entry name" value="CinA-like_C"/>
</dbReference>
<evidence type="ECO:0000313" key="2">
    <source>
        <dbReference type="EMBL" id="GAK47859.1"/>
    </source>
</evidence>
<dbReference type="InterPro" id="IPR008136">
    <property type="entry name" value="CinA_C"/>
</dbReference>
<dbReference type="Proteomes" id="UP000028700">
    <property type="component" value="Unassembled WGS sequence"/>
</dbReference>
<dbReference type="NCBIfam" id="TIGR00199">
    <property type="entry name" value="PncC_domain"/>
    <property type="match status" value="1"/>
</dbReference>